<dbReference type="GeneID" id="87807339"/>
<feature type="transmembrane region" description="Helical" evidence="4">
    <location>
        <begin position="23"/>
        <end position="40"/>
    </location>
</feature>
<evidence type="ECO:0000256" key="4">
    <source>
        <dbReference type="SAM" id="Phobius"/>
    </source>
</evidence>
<dbReference type="GO" id="GO:0008270">
    <property type="term" value="F:zinc ion binding"/>
    <property type="evidence" value="ECO:0007669"/>
    <property type="project" value="InterPro"/>
</dbReference>
<keyword evidence="2" id="KW-0539">Nucleus</keyword>
<keyword evidence="4" id="KW-1133">Transmembrane helix</keyword>
<name>A0AAF0YAA5_9TREE</name>
<dbReference type="Proteomes" id="UP000827549">
    <property type="component" value="Chromosome 3"/>
</dbReference>
<dbReference type="InterPro" id="IPR001138">
    <property type="entry name" value="Zn2Cys6_DnaBD"/>
</dbReference>
<feature type="region of interest" description="Disordered" evidence="3">
    <location>
        <begin position="540"/>
        <end position="569"/>
    </location>
</feature>
<feature type="compositionally biased region" description="Polar residues" evidence="3">
    <location>
        <begin position="602"/>
        <end position="615"/>
    </location>
</feature>
<dbReference type="PROSITE" id="PS00463">
    <property type="entry name" value="ZN2_CY6_FUNGAL_1"/>
    <property type="match status" value="1"/>
</dbReference>
<dbReference type="GO" id="GO:0005634">
    <property type="term" value="C:nucleus"/>
    <property type="evidence" value="ECO:0007669"/>
    <property type="project" value="UniProtKB-SubCell"/>
</dbReference>
<evidence type="ECO:0000256" key="2">
    <source>
        <dbReference type="ARBA" id="ARBA00023242"/>
    </source>
</evidence>
<dbReference type="SMART" id="SM00066">
    <property type="entry name" value="GAL4"/>
    <property type="match status" value="1"/>
</dbReference>
<organism evidence="6 7">
    <name type="scientific">Vanrija pseudolonga</name>
    <dbReference type="NCBI Taxonomy" id="143232"/>
    <lineage>
        <taxon>Eukaryota</taxon>
        <taxon>Fungi</taxon>
        <taxon>Dikarya</taxon>
        <taxon>Basidiomycota</taxon>
        <taxon>Agaricomycotina</taxon>
        <taxon>Tremellomycetes</taxon>
        <taxon>Trichosporonales</taxon>
        <taxon>Trichosporonaceae</taxon>
        <taxon>Vanrija</taxon>
    </lineage>
</organism>
<dbReference type="AlphaFoldDB" id="A0AAF0YAA5"/>
<dbReference type="SUPFAM" id="SSF57701">
    <property type="entry name" value="Zn2/Cys6 DNA-binding domain"/>
    <property type="match status" value="1"/>
</dbReference>
<feature type="domain" description="Zn(2)-C6 fungal-type" evidence="5">
    <location>
        <begin position="503"/>
        <end position="533"/>
    </location>
</feature>
<dbReference type="PANTHER" id="PTHR37534">
    <property type="entry name" value="TRANSCRIPTIONAL ACTIVATOR PROTEIN UGA3"/>
    <property type="match status" value="1"/>
</dbReference>
<feature type="region of interest" description="Disordered" evidence="3">
    <location>
        <begin position="601"/>
        <end position="627"/>
    </location>
</feature>
<evidence type="ECO:0000313" key="7">
    <source>
        <dbReference type="Proteomes" id="UP000827549"/>
    </source>
</evidence>
<proteinExistence type="predicted"/>
<dbReference type="Gene3D" id="4.10.240.10">
    <property type="entry name" value="Zn(2)-C6 fungal-type DNA-binding domain"/>
    <property type="match status" value="1"/>
</dbReference>
<dbReference type="CDD" id="cd00067">
    <property type="entry name" value="GAL4"/>
    <property type="match status" value="1"/>
</dbReference>
<keyword evidence="4" id="KW-0472">Membrane</keyword>
<evidence type="ECO:0000256" key="1">
    <source>
        <dbReference type="ARBA" id="ARBA00004123"/>
    </source>
</evidence>
<dbReference type="RefSeq" id="XP_062626606.1">
    <property type="nucleotide sequence ID" value="XM_062770622.1"/>
</dbReference>
<reference evidence="6" key="1">
    <citation type="submission" date="2023-10" db="EMBL/GenBank/DDBJ databases">
        <authorList>
            <person name="Noh H."/>
        </authorList>
    </citation>
    <scope>NUCLEOTIDE SEQUENCE</scope>
    <source>
        <strain evidence="6">DUCC4014</strain>
    </source>
</reference>
<gene>
    <name evidence="6" type="primary">ECM22_0</name>
    <name evidence="6" type="ORF">LOC62_03G004099</name>
</gene>
<accession>A0AAF0YAA5</accession>
<dbReference type="Pfam" id="PF00172">
    <property type="entry name" value="Zn_clus"/>
    <property type="match status" value="1"/>
</dbReference>
<evidence type="ECO:0000313" key="6">
    <source>
        <dbReference type="EMBL" id="WOO80574.1"/>
    </source>
</evidence>
<feature type="compositionally biased region" description="Basic and acidic residues" evidence="3">
    <location>
        <begin position="53"/>
        <end position="62"/>
    </location>
</feature>
<dbReference type="GO" id="GO:0000981">
    <property type="term" value="F:DNA-binding transcription factor activity, RNA polymerase II-specific"/>
    <property type="evidence" value="ECO:0007669"/>
    <property type="project" value="InterPro"/>
</dbReference>
<dbReference type="PANTHER" id="PTHR37534:SF46">
    <property type="entry name" value="ZN(II)2CYS6 TRANSCRIPTION FACTOR (EUROFUNG)"/>
    <property type="match status" value="1"/>
</dbReference>
<comment type="subcellular location">
    <subcellularLocation>
        <location evidence="1">Nucleus</location>
    </subcellularLocation>
</comment>
<protein>
    <submittedName>
        <fullName evidence="6">Sterol regulatory element-binding protein ECM22</fullName>
    </submittedName>
</protein>
<evidence type="ECO:0000259" key="5">
    <source>
        <dbReference type="PROSITE" id="PS50048"/>
    </source>
</evidence>
<dbReference type="InterPro" id="IPR021858">
    <property type="entry name" value="Fun_TF"/>
</dbReference>
<dbReference type="InterPro" id="IPR036864">
    <property type="entry name" value="Zn2-C6_fun-type_DNA-bd_sf"/>
</dbReference>
<keyword evidence="4" id="KW-0812">Transmembrane</keyword>
<feature type="compositionally biased region" description="Basic and acidic residues" evidence="3">
    <location>
        <begin position="560"/>
        <end position="569"/>
    </location>
</feature>
<evidence type="ECO:0000256" key="3">
    <source>
        <dbReference type="SAM" id="MobiDB-lite"/>
    </source>
</evidence>
<sequence>MTAPLLPPPSPARASSHHRRRSTLLTLAGVVFVIISLYYVPLLPRSQQPKATHAPELDDKGRWKPPNATHGHTAPHGSAEAVLVAAKPAAGDHYKTTAGYRWDCEAKLRALTACTARNDCAPQASNIVIFGAYYCDEAIFSNGQSREAHWCRSMVHSLERQGFTVLIARNDFEYIYHLYRQMPDLVRVVIGDNEWPSGRPEDWFKTDERPDGIPAWKFFHFHYNPTEHGNGFVGNAWAVAAEPEDWRPEHDRWNYTYLGLSLEDTLVRPLGFHDRRARAFILGNKKEYYYKNAAWPDDFFTRAKAELRQTYPDFEFISTVPGPHGEDHEGMPKGIRNVGELSLKDWEGELAPARVMIGLGQPKLSLGAYKALQMSLPFVNPHWGDETDPLRWDDVQHSTLRTEVEPYVYQVKAGDFDGFLRAIHKALEKPMLPKHYARMTDKALDRRMYEFVHHDWKHAASIILEQRKKGVETQNSGKLFVLSSSGPTDRVHRRPFHKRTKTGCLPCREHKKKCDEQTPICKRCRTNKRSCVYPPGALPGSLSRQRSEGVELDPGMDIDTTTRRDRRPEEQAAAAALFSIGDVGELDRTPRSDDILSLVMDTPQSLRPSSTTPQGLTLPVSTPAPPPAPGLAYDPSLFWDEGAVSLPTNMAGTRKEDFVARMFGASDQLLAELLLDATAVGLIPPGDADETETEVLLGPQFPRRVEFPRLFAPSGYIDLPDATDEDLLTFFFELASRTVVALDTNDNPVRTCFLPVPLHNSPTDSGKALHSALLHSVLCVSAIHCHTVSQRRPDGVFPDYHAQVVHHRLQAFHCLRESAEKQLVEKLEQSEVESRTAAVLLLLLASVFDGDAKLVPTLLKNAELDLPRCGPENSASYYVAMHSIYRIMDALARQQLVDIHSLAWSTFTTDRWIQRAAVIVKNISGTTQDTLLRFARCHNLIIKHSQLREQLADPANSGTTPQLSWQMAELEAKLDFEEGELADTTGVVPKDEELHRVNVGIQMWRCALRVYILRSVFGATSSDKRVAQCLRTVLDVAPSTTRGTEVGYVWPMIIVGCEAITPEDKAAVIKIIQRCQWKHSAPPRIAEVVVKAAWEGKDWQTSLRERGCPLLI</sequence>
<keyword evidence="7" id="KW-1185">Reference proteome</keyword>
<dbReference type="Pfam" id="PF11951">
    <property type="entry name" value="Fungal_trans_2"/>
    <property type="match status" value="1"/>
</dbReference>
<feature type="region of interest" description="Disordered" evidence="3">
    <location>
        <begin position="50"/>
        <end position="77"/>
    </location>
</feature>
<dbReference type="PROSITE" id="PS50048">
    <property type="entry name" value="ZN2_CY6_FUNGAL_2"/>
    <property type="match status" value="1"/>
</dbReference>
<dbReference type="EMBL" id="CP086716">
    <property type="protein sequence ID" value="WOO80574.1"/>
    <property type="molecule type" value="Genomic_DNA"/>
</dbReference>